<dbReference type="GO" id="GO:0003677">
    <property type="term" value="F:DNA binding"/>
    <property type="evidence" value="ECO:0007669"/>
    <property type="project" value="UniProtKB-UniRule"/>
</dbReference>
<dbReference type="InterPro" id="IPR044068">
    <property type="entry name" value="CB"/>
</dbReference>
<dbReference type="CDD" id="cd00397">
    <property type="entry name" value="DNA_BRE_C"/>
    <property type="match status" value="1"/>
</dbReference>
<protein>
    <submittedName>
        <fullName evidence="7">Integrase</fullName>
    </submittedName>
</protein>
<dbReference type="GeneID" id="87619143"/>
<comment type="caution">
    <text evidence="7">The sequence shown here is derived from an EMBL/GenBank/DDBJ whole genome shotgun (WGS) entry which is preliminary data.</text>
</comment>
<evidence type="ECO:0000313" key="8">
    <source>
        <dbReference type="Proteomes" id="UP000288024"/>
    </source>
</evidence>
<keyword evidence="8" id="KW-1185">Reference proteome</keyword>
<dbReference type="InterPro" id="IPR002104">
    <property type="entry name" value="Integrase_catalytic"/>
</dbReference>
<keyword evidence="2 4" id="KW-0238">DNA-binding</keyword>
<keyword evidence="3" id="KW-0233">DNA recombination</keyword>
<dbReference type="GO" id="GO:0006310">
    <property type="term" value="P:DNA recombination"/>
    <property type="evidence" value="ECO:0007669"/>
    <property type="project" value="UniProtKB-KW"/>
</dbReference>
<dbReference type="EMBL" id="RZTZ01000009">
    <property type="protein sequence ID" value="RVT59480.1"/>
    <property type="molecule type" value="Genomic_DNA"/>
</dbReference>
<evidence type="ECO:0000256" key="4">
    <source>
        <dbReference type="PROSITE-ProRule" id="PRU01248"/>
    </source>
</evidence>
<name>A0A3S2U892_9BACI</name>
<accession>A0A3S2U892</accession>
<reference evidence="7 8" key="1">
    <citation type="submission" date="2019-01" db="EMBL/GenBank/DDBJ databases">
        <title>Bacillus sp. M5HDSG1-1, whole genome shotgun sequence.</title>
        <authorList>
            <person name="Tuo L."/>
        </authorList>
    </citation>
    <scope>NUCLEOTIDE SEQUENCE [LARGE SCALE GENOMIC DNA]</scope>
    <source>
        <strain evidence="7 8">M5HDSG1-1</strain>
    </source>
</reference>
<dbReference type="PANTHER" id="PTHR30349">
    <property type="entry name" value="PHAGE INTEGRASE-RELATED"/>
    <property type="match status" value="1"/>
</dbReference>
<dbReference type="InterPro" id="IPR010998">
    <property type="entry name" value="Integrase_recombinase_N"/>
</dbReference>
<dbReference type="InterPro" id="IPR013762">
    <property type="entry name" value="Integrase-like_cat_sf"/>
</dbReference>
<organism evidence="7 8">
    <name type="scientific">Niallia taxi</name>
    <dbReference type="NCBI Taxonomy" id="2499688"/>
    <lineage>
        <taxon>Bacteria</taxon>
        <taxon>Bacillati</taxon>
        <taxon>Bacillota</taxon>
        <taxon>Bacilli</taxon>
        <taxon>Bacillales</taxon>
        <taxon>Bacillaceae</taxon>
        <taxon>Niallia</taxon>
    </lineage>
</organism>
<evidence type="ECO:0000313" key="7">
    <source>
        <dbReference type="EMBL" id="RVT59480.1"/>
    </source>
</evidence>
<comment type="similarity">
    <text evidence="1">Belongs to the 'phage' integrase family.</text>
</comment>
<dbReference type="Gene3D" id="1.10.150.130">
    <property type="match status" value="1"/>
</dbReference>
<gene>
    <name evidence="7" type="ORF">EM808_19490</name>
</gene>
<dbReference type="GO" id="GO:0015074">
    <property type="term" value="P:DNA integration"/>
    <property type="evidence" value="ECO:0007669"/>
    <property type="project" value="InterPro"/>
</dbReference>
<dbReference type="Proteomes" id="UP000288024">
    <property type="component" value="Unassembled WGS sequence"/>
</dbReference>
<dbReference type="SUPFAM" id="SSF56349">
    <property type="entry name" value="DNA breaking-rejoining enzymes"/>
    <property type="match status" value="1"/>
</dbReference>
<dbReference type="AlphaFoldDB" id="A0A3S2U892"/>
<evidence type="ECO:0000256" key="3">
    <source>
        <dbReference type="ARBA" id="ARBA00023172"/>
    </source>
</evidence>
<dbReference type="PROSITE" id="PS51900">
    <property type="entry name" value="CB"/>
    <property type="match status" value="1"/>
</dbReference>
<dbReference type="RefSeq" id="WP_127739876.1">
    <property type="nucleotide sequence ID" value="NZ_CAJCKN010000005.1"/>
</dbReference>
<evidence type="ECO:0000259" key="6">
    <source>
        <dbReference type="PROSITE" id="PS51900"/>
    </source>
</evidence>
<feature type="domain" description="Tyr recombinase" evidence="5">
    <location>
        <begin position="189"/>
        <end position="377"/>
    </location>
</feature>
<evidence type="ECO:0000256" key="1">
    <source>
        <dbReference type="ARBA" id="ARBA00008857"/>
    </source>
</evidence>
<dbReference type="InterPro" id="IPR050090">
    <property type="entry name" value="Tyrosine_recombinase_XerCD"/>
</dbReference>
<dbReference type="PANTHER" id="PTHR30349:SF41">
    <property type="entry name" value="INTEGRASE_RECOMBINASE PROTEIN MJ0367-RELATED"/>
    <property type="match status" value="1"/>
</dbReference>
<dbReference type="PROSITE" id="PS51898">
    <property type="entry name" value="TYR_RECOMBINASE"/>
    <property type="match status" value="1"/>
</dbReference>
<proteinExistence type="inferred from homology"/>
<feature type="domain" description="Core-binding (CB)" evidence="6">
    <location>
        <begin position="53"/>
        <end position="166"/>
    </location>
</feature>
<dbReference type="Gene3D" id="1.10.443.10">
    <property type="entry name" value="Intergrase catalytic core"/>
    <property type="match status" value="1"/>
</dbReference>
<evidence type="ECO:0000259" key="5">
    <source>
        <dbReference type="PROSITE" id="PS51898"/>
    </source>
</evidence>
<dbReference type="InterPro" id="IPR011010">
    <property type="entry name" value="DNA_brk_join_enz"/>
</dbReference>
<dbReference type="Pfam" id="PF00589">
    <property type="entry name" value="Phage_integrase"/>
    <property type="match status" value="1"/>
</dbReference>
<sequence>MNNYPTNHKITNNSIINFENFNNTKELTTFMLNEKLYTRLLVETDFLDNPNALQFSDLEMIYLFVHNKKDMNEKKNRMTNTKQEYLRDLLIIYKQLLENLTTFQIKLSYQVLGHAPSLFQSLTHSNLRKYQEWLLTAPLGKGGKPYAAATLNRKMIILKSFLSYLYINEYIKIPLHEKMLSSNVRDADIPNRDLSSNEVLQLLDYFKGHPILHCFIAVLSTTGLRIRELCSSRISDITYQDGDYWLNVMGKGRKQREVLLHPNIIEEIRLFRIRRRLEFKLDTTDDSPIFTTATGNPYNYKYLSNYLTKHINKADITFIKIRRTPITPHFLRHAYAIISAENGATLESISPSLGHSSYRTTARYLEKRLSRKNSASHTWKNSNIINSL</sequence>
<evidence type="ECO:0000256" key="2">
    <source>
        <dbReference type="ARBA" id="ARBA00023125"/>
    </source>
</evidence>